<keyword evidence="3" id="KW-1185">Reference proteome</keyword>
<dbReference type="eggNOG" id="KOG1075">
    <property type="taxonomic scope" value="Eukaryota"/>
</dbReference>
<evidence type="ECO:0008006" key="4">
    <source>
        <dbReference type="Google" id="ProtNLM"/>
    </source>
</evidence>
<dbReference type="PANTHER" id="PTHR47027:SF20">
    <property type="entry name" value="REVERSE TRANSCRIPTASE-LIKE PROTEIN WITH RNA-DIRECTED DNA POLYMERASE DOMAIN"/>
    <property type="match status" value="1"/>
</dbReference>
<dbReference type="PANTHER" id="PTHR47027">
    <property type="entry name" value="REVERSE TRANSCRIPTASE DOMAIN-CONTAINING PROTEIN"/>
    <property type="match status" value="1"/>
</dbReference>
<evidence type="ECO:0000313" key="2">
    <source>
        <dbReference type="EMBL" id="EGT46357.1"/>
    </source>
</evidence>
<gene>
    <name evidence="2" type="ORF">CAEBREN_19689</name>
</gene>
<reference evidence="3" key="1">
    <citation type="submission" date="2011-07" db="EMBL/GenBank/DDBJ databases">
        <authorList>
            <consortium name="Caenorhabditis brenneri Sequencing and Analysis Consortium"/>
            <person name="Wilson R.K."/>
        </authorList>
    </citation>
    <scope>NUCLEOTIDE SEQUENCE [LARGE SCALE GENOMIC DNA]</scope>
    <source>
        <strain evidence="3">PB2801</strain>
    </source>
</reference>
<sequence length="722" mass="83095">MVSRKTTDSLLKQKPSGKSEGPPEFQFNNLCISTLNCQSLDAKSILEYCEKSGCDIVALHEADDLCEDPRIIKYHQAMVFFIKDSSIEVSSFEWENDHPGIGILHFSYKNVEFTFVNIVSDSMHLQKCLEPIKDEVDKRIMITCSSWIRVINPRFKKPGFSTGRTDILQDVSSFGDRMIGSLWRVSKNYEEYRKTASKEELRQCKVFEPLSILAGAPGHKTIEEVVLDHLNELFSDPDFKFEPLDDSLSKSLRLTLEEVRRHFSKTTTEAILKSACKQFNDALSDFKIPSKWKDIHFKLPNQSVFTQKVEFYENFSWEIDAHREVFSNILAQKCSLDSLGTKDKDHQRKIEKILTLVLLLQKCKKEPLYFLFIKFENPYDTVKICSVLSSLKKSNVPPQLYQSFASLLTDNRVILETSKGGLKSDKKKLRGLHVGHLANSFLLSNVIKSIQNEWGLLDDVGIEIGNEPLKSIQFEDHLVLIDGKISSVENHLDHLSEISASHGLVFDELTLMKNSTRTGETKLLFHGTEVKTARKNIVSFLDQTISVKENLKYEIERRLWEVKKIIKSTPSLDSMDVISKLMFFKNTLVPKFFYACETWTPSGKEIQKISDHLEKLSEELEIPYHFDAYRKILAEKARFIKWIAAKPDSFCYKLLNEASTKAQGKKKNADWSFELVKNFKLFSGKNMTNLLNIAAENSELWDEFITYCETKAKRSLNWKQPI</sequence>
<feature type="region of interest" description="Disordered" evidence="1">
    <location>
        <begin position="1"/>
        <end position="21"/>
    </location>
</feature>
<dbReference type="EMBL" id="GL379817">
    <property type="protein sequence ID" value="EGT46357.1"/>
    <property type="molecule type" value="Genomic_DNA"/>
</dbReference>
<dbReference type="STRING" id="135651.G0MWZ4"/>
<proteinExistence type="predicted"/>
<protein>
    <recommendedName>
        <fullName evidence="4">Reverse transcriptase domain-containing protein</fullName>
    </recommendedName>
</protein>
<dbReference type="AlphaFoldDB" id="G0MWZ4"/>
<dbReference type="InParanoid" id="G0MWZ4"/>
<accession>G0MWZ4</accession>
<organism evidence="3">
    <name type="scientific">Caenorhabditis brenneri</name>
    <name type="common">Nematode worm</name>
    <dbReference type="NCBI Taxonomy" id="135651"/>
    <lineage>
        <taxon>Eukaryota</taxon>
        <taxon>Metazoa</taxon>
        <taxon>Ecdysozoa</taxon>
        <taxon>Nematoda</taxon>
        <taxon>Chromadorea</taxon>
        <taxon>Rhabditida</taxon>
        <taxon>Rhabditina</taxon>
        <taxon>Rhabditomorpha</taxon>
        <taxon>Rhabditoidea</taxon>
        <taxon>Rhabditidae</taxon>
        <taxon>Peloderinae</taxon>
        <taxon>Caenorhabditis</taxon>
    </lineage>
</organism>
<name>G0MWZ4_CAEBE</name>
<evidence type="ECO:0000256" key="1">
    <source>
        <dbReference type="SAM" id="MobiDB-lite"/>
    </source>
</evidence>
<dbReference type="Proteomes" id="UP000008068">
    <property type="component" value="Unassembled WGS sequence"/>
</dbReference>
<evidence type="ECO:0000313" key="3">
    <source>
        <dbReference type="Proteomes" id="UP000008068"/>
    </source>
</evidence>
<dbReference type="HOGENOM" id="CLU_383210_0_0_1"/>